<accession>A0AA36B8P7</accession>
<proteinExistence type="predicted"/>
<organism evidence="1 2">
    <name type="scientific">Octopus vulgaris</name>
    <name type="common">Common octopus</name>
    <dbReference type="NCBI Taxonomy" id="6645"/>
    <lineage>
        <taxon>Eukaryota</taxon>
        <taxon>Metazoa</taxon>
        <taxon>Spiralia</taxon>
        <taxon>Lophotrochozoa</taxon>
        <taxon>Mollusca</taxon>
        <taxon>Cephalopoda</taxon>
        <taxon>Coleoidea</taxon>
        <taxon>Octopodiformes</taxon>
        <taxon>Octopoda</taxon>
        <taxon>Incirrata</taxon>
        <taxon>Octopodidae</taxon>
        <taxon>Octopus</taxon>
    </lineage>
</organism>
<evidence type="ECO:0000313" key="2">
    <source>
        <dbReference type="Proteomes" id="UP001162480"/>
    </source>
</evidence>
<evidence type="ECO:0000313" key="1">
    <source>
        <dbReference type="EMBL" id="CAI9729946.1"/>
    </source>
</evidence>
<protein>
    <submittedName>
        <fullName evidence="1">Uncharacterized protein</fullName>
    </submittedName>
</protein>
<sequence>MQARAGQFVRIQWVRGLHHTSMSASAVCPTNANHLTEYVVPALVMIPCNLQDNCGNNDLKATKCSSKAVVLNHFLPTDPFESYFTWMDPIAIQCLTLVPMEQSCLTLSLLYLS</sequence>
<keyword evidence="2" id="KW-1185">Reference proteome</keyword>
<dbReference type="AlphaFoldDB" id="A0AA36B8P7"/>
<gene>
    <name evidence="1" type="ORF">OCTVUL_1B021489</name>
</gene>
<reference evidence="1" key="1">
    <citation type="submission" date="2023-08" db="EMBL/GenBank/DDBJ databases">
        <authorList>
            <person name="Alioto T."/>
            <person name="Alioto T."/>
            <person name="Gomez Garrido J."/>
        </authorList>
    </citation>
    <scope>NUCLEOTIDE SEQUENCE</scope>
</reference>
<name>A0AA36B8P7_OCTVU</name>
<dbReference type="EMBL" id="OX597824">
    <property type="protein sequence ID" value="CAI9729946.1"/>
    <property type="molecule type" value="Genomic_DNA"/>
</dbReference>
<dbReference type="Proteomes" id="UP001162480">
    <property type="component" value="Chromosome 11"/>
</dbReference>